<dbReference type="Pfam" id="PF00528">
    <property type="entry name" value="BPD_transp_1"/>
    <property type="match status" value="1"/>
</dbReference>
<feature type="transmembrane region" description="Helical" evidence="7">
    <location>
        <begin position="126"/>
        <end position="146"/>
    </location>
</feature>
<feature type="transmembrane region" description="Helical" evidence="7">
    <location>
        <begin position="175"/>
        <end position="196"/>
    </location>
</feature>
<dbReference type="InterPro" id="IPR051393">
    <property type="entry name" value="ABC_transporter_permease"/>
</dbReference>
<gene>
    <name evidence="10" type="ORF">IDM40_09405</name>
</gene>
<keyword evidence="11" id="KW-1185">Reference proteome</keyword>
<protein>
    <submittedName>
        <fullName evidence="10">Sugar ABC transporter permease</fullName>
    </submittedName>
</protein>
<evidence type="ECO:0000256" key="7">
    <source>
        <dbReference type="RuleBase" id="RU363032"/>
    </source>
</evidence>
<feature type="transmembrane region" description="Helical" evidence="7">
    <location>
        <begin position="234"/>
        <end position="254"/>
    </location>
</feature>
<dbReference type="PROSITE" id="PS50928">
    <property type="entry name" value="ABC_TM1"/>
    <property type="match status" value="1"/>
</dbReference>
<evidence type="ECO:0000256" key="4">
    <source>
        <dbReference type="ARBA" id="ARBA00022692"/>
    </source>
</evidence>
<evidence type="ECO:0000256" key="3">
    <source>
        <dbReference type="ARBA" id="ARBA00022475"/>
    </source>
</evidence>
<comment type="caution">
    <text evidence="10">The sequence shown here is derived from an EMBL/GenBank/DDBJ whole genome shotgun (WGS) entry which is preliminary data.</text>
</comment>
<dbReference type="CDD" id="cd06261">
    <property type="entry name" value="TM_PBP2"/>
    <property type="match status" value="1"/>
</dbReference>
<dbReference type="InterPro" id="IPR000515">
    <property type="entry name" value="MetI-like"/>
</dbReference>
<feature type="domain" description="ABC transmembrane type-1" evidence="9">
    <location>
        <begin position="88"/>
        <end position="302"/>
    </location>
</feature>
<keyword evidence="5 7" id="KW-1133">Transmembrane helix</keyword>
<keyword evidence="4 7" id="KW-0812">Transmembrane</keyword>
<dbReference type="InterPro" id="IPR035906">
    <property type="entry name" value="MetI-like_sf"/>
</dbReference>
<dbReference type="Gene3D" id="1.10.3720.10">
    <property type="entry name" value="MetI-like"/>
    <property type="match status" value="1"/>
</dbReference>
<evidence type="ECO:0000256" key="8">
    <source>
        <dbReference type="SAM" id="MobiDB-lite"/>
    </source>
</evidence>
<evidence type="ECO:0000256" key="1">
    <source>
        <dbReference type="ARBA" id="ARBA00004651"/>
    </source>
</evidence>
<comment type="similarity">
    <text evidence="7">Belongs to the binding-protein-dependent transport system permease family.</text>
</comment>
<evidence type="ECO:0000256" key="2">
    <source>
        <dbReference type="ARBA" id="ARBA00022448"/>
    </source>
</evidence>
<evidence type="ECO:0000256" key="6">
    <source>
        <dbReference type="ARBA" id="ARBA00023136"/>
    </source>
</evidence>
<reference evidence="10 11" key="1">
    <citation type="submission" date="2020-09" db="EMBL/GenBank/DDBJ databases">
        <title>Diversity and distribution of actinomycetes associated with coral in the coast of Hainan.</title>
        <authorList>
            <person name="Li F."/>
        </authorList>
    </citation>
    <scope>NUCLEOTIDE SEQUENCE [LARGE SCALE GENOMIC DNA]</scope>
    <source>
        <strain evidence="10 11">HNM0947</strain>
    </source>
</reference>
<feature type="transmembrane region" description="Helical" evidence="7">
    <location>
        <begin position="281"/>
        <end position="306"/>
    </location>
</feature>
<proteinExistence type="inferred from homology"/>
<evidence type="ECO:0000259" key="9">
    <source>
        <dbReference type="PROSITE" id="PS50928"/>
    </source>
</evidence>
<name>A0ABR9P4Z9_9ACTN</name>
<keyword evidence="3" id="KW-1003">Cell membrane</keyword>
<dbReference type="Proteomes" id="UP000806528">
    <property type="component" value="Unassembled WGS sequence"/>
</dbReference>
<dbReference type="PANTHER" id="PTHR30193:SF41">
    <property type="entry name" value="DIACETYLCHITOBIOSE UPTAKE SYSTEM PERMEASE PROTEIN NGCF"/>
    <property type="match status" value="1"/>
</dbReference>
<organism evidence="10 11">
    <name type="scientific">Nocardiopsis coralli</name>
    <dbReference type="NCBI Taxonomy" id="2772213"/>
    <lineage>
        <taxon>Bacteria</taxon>
        <taxon>Bacillati</taxon>
        <taxon>Actinomycetota</taxon>
        <taxon>Actinomycetes</taxon>
        <taxon>Streptosporangiales</taxon>
        <taxon>Nocardiopsidaceae</taxon>
        <taxon>Nocardiopsis</taxon>
    </lineage>
</organism>
<accession>A0ABR9P4Z9</accession>
<feature type="transmembrane region" description="Helical" evidence="7">
    <location>
        <begin position="92"/>
        <end position="114"/>
    </location>
</feature>
<evidence type="ECO:0000313" key="11">
    <source>
        <dbReference type="Proteomes" id="UP000806528"/>
    </source>
</evidence>
<sequence>MNEGATTARGAEPREPRRKKRGALNQGGRGAWLYLLPAVVVYVGFLIYPAVSTLQFSFLDWDGIAPPAWAGIDNFVLALTDPLLARAIGNGLLLIVFFTVIPIAVGLLMTALLVGRVRHGTTFFRVVFFLPQVLPLVAVGTTWRWVYSEDGMVNQFLELIGLGHLTRAWLGDEQFALVALGLIGTWVMSGLCMMLFMSGAQKVDASLHEAAAIDGAGPVRQFLSVTLPGLRKEISIAGVITTIAALASFDLVFVTTNGGPAGATNVPALLVYRLAFNEGDIGAASALAVVLTVLVVVLVGAIRYLAREDS</sequence>
<dbReference type="RefSeq" id="WP_193121564.1">
    <property type="nucleotide sequence ID" value="NZ_JADBGI010000007.1"/>
</dbReference>
<dbReference type="SUPFAM" id="SSF161098">
    <property type="entry name" value="MetI-like"/>
    <property type="match status" value="1"/>
</dbReference>
<evidence type="ECO:0000313" key="10">
    <source>
        <dbReference type="EMBL" id="MBE2998919.1"/>
    </source>
</evidence>
<keyword evidence="2 7" id="KW-0813">Transport</keyword>
<dbReference type="PANTHER" id="PTHR30193">
    <property type="entry name" value="ABC TRANSPORTER PERMEASE PROTEIN"/>
    <property type="match status" value="1"/>
</dbReference>
<dbReference type="EMBL" id="JADBGI010000007">
    <property type="protein sequence ID" value="MBE2998919.1"/>
    <property type="molecule type" value="Genomic_DNA"/>
</dbReference>
<keyword evidence="6 7" id="KW-0472">Membrane</keyword>
<feature type="region of interest" description="Disordered" evidence="8">
    <location>
        <begin position="1"/>
        <end position="23"/>
    </location>
</feature>
<feature type="transmembrane region" description="Helical" evidence="7">
    <location>
        <begin position="31"/>
        <end position="51"/>
    </location>
</feature>
<evidence type="ECO:0000256" key="5">
    <source>
        <dbReference type="ARBA" id="ARBA00022989"/>
    </source>
</evidence>
<comment type="subcellular location">
    <subcellularLocation>
        <location evidence="1 7">Cell membrane</location>
        <topology evidence="1 7">Multi-pass membrane protein</topology>
    </subcellularLocation>
</comment>